<sequence>MRAAKRAKRRRDARNDRRWAARRRRAARSASPRAMPLRARRSPAHARRRSSSTDPLFSTHRTDMALKPCNKAALRALLSVFSAGLRAGAHADLDELLLALRVLQPRNAAVDLCDVRLRISRRDWIGALHILRTLEEQERGTPLCAALQSWCLYALQDDDWRRYAQTVLLSGDRASTVLVGRFLKVNERASGSGAHDDDVAASISQLLRLNRYQWALHVHASGME</sequence>
<dbReference type="Pfam" id="PF09613">
    <property type="entry name" value="HrpB1_HrpK"/>
    <property type="match status" value="1"/>
</dbReference>
<protein>
    <submittedName>
        <fullName evidence="2">Hrp protein, putative</fullName>
    </submittedName>
</protein>
<reference evidence="2 3" key="1">
    <citation type="journal article" date="2005" name="BMC Genomics">
        <title>Bacterial genome adaptation to niches: divergence of the potential virulence genes in three Burkholderia species of different survival strategies.</title>
        <authorList>
            <person name="Kim H.S."/>
            <person name="Schell M.A."/>
            <person name="Yu Y."/>
            <person name="Ulrich R.L."/>
            <person name="Sarria S.H."/>
            <person name="Nierman W.C."/>
            <person name="DeShazer D."/>
        </authorList>
    </citation>
    <scope>NUCLEOTIDE SEQUENCE [LARGE SCALE GENOMIC DNA]</scope>
    <source>
        <strain evidence="3">ATCC 700388 / DSM 13276 / CCUG 48851 / CIP 106301 / E264</strain>
    </source>
</reference>
<proteinExistence type="predicted"/>
<dbReference type="Proteomes" id="UP000001930">
    <property type="component" value="Chromosome II"/>
</dbReference>
<dbReference type="AlphaFoldDB" id="Q2T789"/>
<dbReference type="HOGENOM" id="CLU_107482_0_0_4"/>
<feature type="compositionally biased region" description="Low complexity" evidence="1">
    <location>
        <begin position="28"/>
        <end position="37"/>
    </location>
</feature>
<name>Q2T789_BURTA</name>
<dbReference type="InterPro" id="IPR013394">
    <property type="entry name" value="T3SS_HrpB1/HrpK"/>
</dbReference>
<organism evidence="2 3">
    <name type="scientific">Burkholderia thailandensis (strain ATCC 700388 / DSM 13276 / CCUG 48851 / CIP 106301 / E264)</name>
    <dbReference type="NCBI Taxonomy" id="271848"/>
    <lineage>
        <taxon>Bacteria</taxon>
        <taxon>Pseudomonadati</taxon>
        <taxon>Pseudomonadota</taxon>
        <taxon>Betaproteobacteria</taxon>
        <taxon>Burkholderiales</taxon>
        <taxon>Burkholderiaceae</taxon>
        <taxon>Burkholderia</taxon>
        <taxon>pseudomallei group</taxon>
    </lineage>
</organism>
<dbReference type="KEGG" id="bte:BTH_II0763"/>
<feature type="compositionally biased region" description="Basic residues" evidence="1">
    <location>
        <begin position="1"/>
        <end position="12"/>
    </location>
</feature>
<feature type="compositionally biased region" description="Basic residues" evidence="1">
    <location>
        <begin position="38"/>
        <end position="50"/>
    </location>
</feature>
<evidence type="ECO:0000313" key="3">
    <source>
        <dbReference type="Proteomes" id="UP000001930"/>
    </source>
</evidence>
<gene>
    <name evidence="2" type="ordered locus">BTH_II0763</name>
</gene>
<accession>Q2T789</accession>
<dbReference type="EMBL" id="CP000085">
    <property type="protein sequence ID" value="ABC36166.1"/>
    <property type="molecule type" value="Genomic_DNA"/>
</dbReference>
<evidence type="ECO:0000313" key="2">
    <source>
        <dbReference type="EMBL" id="ABC36166.1"/>
    </source>
</evidence>
<keyword evidence="3" id="KW-1185">Reference proteome</keyword>
<feature type="region of interest" description="Disordered" evidence="1">
    <location>
        <begin position="1"/>
        <end position="59"/>
    </location>
</feature>
<evidence type="ECO:0000256" key="1">
    <source>
        <dbReference type="SAM" id="MobiDB-lite"/>
    </source>
</evidence>